<dbReference type="SMART" id="SM00404">
    <property type="entry name" value="PTPc_motif"/>
    <property type="match status" value="1"/>
</dbReference>
<dbReference type="PROSITE" id="PS00383">
    <property type="entry name" value="TYR_PHOSPHATASE_1"/>
    <property type="match status" value="1"/>
</dbReference>
<keyword evidence="5" id="KW-1185">Reference proteome</keyword>
<dbReference type="SMART" id="SM00194">
    <property type="entry name" value="PTPc"/>
    <property type="match status" value="1"/>
</dbReference>
<feature type="domain" description="Tyrosine specific protein phosphatases" evidence="3">
    <location>
        <begin position="255"/>
        <end position="339"/>
    </location>
</feature>
<dbReference type="Proteomes" id="UP000678393">
    <property type="component" value="Unassembled WGS sequence"/>
</dbReference>
<dbReference type="PROSITE" id="PS50055">
    <property type="entry name" value="TYR_PHOSPHATASE_PTP"/>
    <property type="match status" value="1"/>
</dbReference>
<evidence type="ECO:0008006" key="6">
    <source>
        <dbReference type="Google" id="ProtNLM"/>
    </source>
</evidence>
<evidence type="ECO:0000259" key="3">
    <source>
        <dbReference type="PROSITE" id="PS50056"/>
    </source>
</evidence>
<dbReference type="PANTHER" id="PTHR19134">
    <property type="entry name" value="RECEPTOR-TYPE TYROSINE-PROTEIN PHOSPHATASE"/>
    <property type="match status" value="1"/>
</dbReference>
<dbReference type="Gene3D" id="3.90.190.10">
    <property type="entry name" value="Protein tyrosine phosphatase superfamily"/>
    <property type="match status" value="1"/>
</dbReference>
<protein>
    <recommendedName>
        <fullName evidence="6">Tyrosine-protein phosphatase non-receptor type 9</fullName>
    </recommendedName>
</protein>
<gene>
    <name evidence="4" type="ORF">CUNI_LOCUS17951</name>
</gene>
<organism evidence="4 5">
    <name type="scientific">Candidula unifasciata</name>
    <dbReference type="NCBI Taxonomy" id="100452"/>
    <lineage>
        <taxon>Eukaryota</taxon>
        <taxon>Metazoa</taxon>
        <taxon>Spiralia</taxon>
        <taxon>Lophotrochozoa</taxon>
        <taxon>Mollusca</taxon>
        <taxon>Gastropoda</taxon>
        <taxon>Heterobranchia</taxon>
        <taxon>Euthyneura</taxon>
        <taxon>Panpulmonata</taxon>
        <taxon>Eupulmonata</taxon>
        <taxon>Stylommatophora</taxon>
        <taxon>Helicina</taxon>
        <taxon>Helicoidea</taxon>
        <taxon>Geomitridae</taxon>
        <taxon>Candidula</taxon>
    </lineage>
</organism>
<dbReference type="GO" id="GO:0004725">
    <property type="term" value="F:protein tyrosine phosphatase activity"/>
    <property type="evidence" value="ECO:0007669"/>
    <property type="project" value="InterPro"/>
</dbReference>
<dbReference type="OrthoDB" id="10051650at2759"/>
<dbReference type="AlphaFoldDB" id="A0A8S3ZSF7"/>
<sequence length="367" mass="41435">MSGEDVKTYSANSKNKEMQRMNRKRKTSDSAFEDDSTQMPKRKLSVASGSNERESYLHSSDNNGVTVQMLLDKVTTVKMKGLFSEYAAIRTEAPVGTFETSKLKANVAKNRYSDVLCYDHSIVAIPHQSSSYINANFVDGYKQKNAFICTQGPLPNTFVDFWRMVWYNQTCVIVMTTRTVERSRIKCGQYWPGDKYTSRKFEELVVSNEDIIQHTDFIETQLTLRNSRTGESHPVIHLQFIGWPDHGVPQAPPFLTFLARVRHVQKALTKKMGSSWSGHPLGPPVVVHCSAGIGRTGTFIAVDICLRQLEDVGVVNIQDTVRKIRSQRAFAVQVPEQYAFCYLAVIEYAQNSGLISSKKHISFADIQ</sequence>
<accession>A0A8S3ZSF7</accession>
<dbReference type="InterPro" id="IPR050348">
    <property type="entry name" value="Protein-Tyr_Phosphatase"/>
</dbReference>
<comment type="caution">
    <text evidence="4">The sequence shown here is derived from an EMBL/GenBank/DDBJ whole genome shotgun (WGS) entry which is preliminary data.</text>
</comment>
<dbReference type="InterPro" id="IPR000242">
    <property type="entry name" value="PTP_cat"/>
</dbReference>
<proteinExistence type="predicted"/>
<dbReference type="PANTHER" id="PTHR19134:SF534">
    <property type="entry name" value="LD27988P"/>
    <property type="match status" value="1"/>
</dbReference>
<dbReference type="FunFam" id="3.90.190.10:FF:000026">
    <property type="entry name" value="tyrosine-protein phosphatase non-receptor type 9"/>
    <property type="match status" value="1"/>
</dbReference>
<name>A0A8S3ZSF7_9EUPU</name>
<dbReference type="Pfam" id="PF00102">
    <property type="entry name" value="Y_phosphatase"/>
    <property type="match status" value="1"/>
</dbReference>
<feature type="domain" description="Tyrosine-protein phosphatase" evidence="2">
    <location>
        <begin position="82"/>
        <end position="348"/>
    </location>
</feature>
<dbReference type="InterPro" id="IPR016130">
    <property type="entry name" value="Tyr_Pase_AS"/>
</dbReference>
<dbReference type="InterPro" id="IPR003595">
    <property type="entry name" value="Tyr_Pase_cat"/>
</dbReference>
<evidence type="ECO:0000313" key="4">
    <source>
        <dbReference type="EMBL" id="CAG5132393.1"/>
    </source>
</evidence>
<reference evidence="4" key="1">
    <citation type="submission" date="2021-04" db="EMBL/GenBank/DDBJ databases">
        <authorList>
            <consortium name="Molecular Ecology Group"/>
        </authorList>
    </citation>
    <scope>NUCLEOTIDE SEQUENCE</scope>
</reference>
<dbReference type="SUPFAM" id="SSF52799">
    <property type="entry name" value="(Phosphotyrosine protein) phosphatases II"/>
    <property type="match status" value="1"/>
</dbReference>
<dbReference type="PROSITE" id="PS50056">
    <property type="entry name" value="TYR_PHOSPHATASE_2"/>
    <property type="match status" value="1"/>
</dbReference>
<evidence type="ECO:0000259" key="2">
    <source>
        <dbReference type="PROSITE" id="PS50055"/>
    </source>
</evidence>
<evidence type="ECO:0000313" key="5">
    <source>
        <dbReference type="Proteomes" id="UP000678393"/>
    </source>
</evidence>
<dbReference type="InterPro" id="IPR000387">
    <property type="entry name" value="Tyr_Pase_dom"/>
</dbReference>
<dbReference type="InterPro" id="IPR029021">
    <property type="entry name" value="Prot-tyrosine_phosphatase-like"/>
</dbReference>
<evidence type="ECO:0000256" key="1">
    <source>
        <dbReference type="SAM" id="MobiDB-lite"/>
    </source>
</evidence>
<feature type="region of interest" description="Disordered" evidence="1">
    <location>
        <begin position="1"/>
        <end position="59"/>
    </location>
</feature>
<dbReference type="EMBL" id="CAJHNH020005334">
    <property type="protein sequence ID" value="CAG5132393.1"/>
    <property type="molecule type" value="Genomic_DNA"/>
</dbReference>
<dbReference type="PRINTS" id="PR00700">
    <property type="entry name" value="PRTYPHPHTASE"/>
</dbReference>